<keyword evidence="2" id="KW-1185">Reference proteome</keyword>
<dbReference type="Proteomes" id="UP000595140">
    <property type="component" value="Unassembled WGS sequence"/>
</dbReference>
<evidence type="ECO:0000313" key="2">
    <source>
        <dbReference type="Proteomes" id="UP000595140"/>
    </source>
</evidence>
<proteinExistence type="predicted"/>
<dbReference type="AlphaFoldDB" id="A0A484K655"/>
<protein>
    <submittedName>
        <fullName evidence="1">Uncharacterized protein</fullName>
    </submittedName>
</protein>
<gene>
    <name evidence="1" type="ORF">CCAM_LOCUS5</name>
</gene>
<reference evidence="1 2" key="1">
    <citation type="submission" date="2018-04" db="EMBL/GenBank/DDBJ databases">
        <authorList>
            <person name="Vogel A."/>
        </authorList>
    </citation>
    <scope>NUCLEOTIDE SEQUENCE [LARGE SCALE GENOMIC DNA]</scope>
</reference>
<name>A0A484K655_9ASTE</name>
<dbReference type="EMBL" id="OOIL02000001">
    <property type="protein sequence ID" value="VFQ58229.1"/>
    <property type="molecule type" value="Genomic_DNA"/>
</dbReference>
<evidence type="ECO:0000313" key="1">
    <source>
        <dbReference type="EMBL" id="VFQ58229.1"/>
    </source>
</evidence>
<sequence>MTPSASMESLVNLDRGGAHMLEVFPAWAEVLEGLLVHDIYPAPSIQQGSVHYNIVYLHLDDVSISVGARCVRDVLLCKLDLLPPPEFIRQHLVDFGDVRHVLPLLPVGDGDPTDVPTMDEANRVPLRFVVI</sequence>
<organism evidence="1 2">
    <name type="scientific">Cuscuta campestris</name>
    <dbReference type="NCBI Taxonomy" id="132261"/>
    <lineage>
        <taxon>Eukaryota</taxon>
        <taxon>Viridiplantae</taxon>
        <taxon>Streptophyta</taxon>
        <taxon>Embryophyta</taxon>
        <taxon>Tracheophyta</taxon>
        <taxon>Spermatophyta</taxon>
        <taxon>Magnoliopsida</taxon>
        <taxon>eudicotyledons</taxon>
        <taxon>Gunneridae</taxon>
        <taxon>Pentapetalae</taxon>
        <taxon>asterids</taxon>
        <taxon>lamiids</taxon>
        <taxon>Solanales</taxon>
        <taxon>Convolvulaceae</taxon>
        <taxon>Cuscuteae</taxon>
        <taxon>Cuscuta</taxon>
        <taxon>Cuscuta subgen. Grammica</taxon>
        <taxon>Cuscuta sect. Cleistogrammica</taxon>
    </lineage>
</organism>
<accession>A0A484K655</accession>